<dbReference type="PRINTS" id="PR00455">
    <property type="entry name" value="HTHTETR"/>
</dbReference>
<protein>
    <submittedName>
        <fullName evidence="7">TetR family transcriptional regulator</fullName>
    </submittedName>
</protein>
<feature type="domain" description="HTH tetR-type" evidence="6">
    <location>
        <begin position="32"/>
        <end position="92"/>
    </location>
</feature>
<dbReference type="GO" id="GO:0003700">
    <property type="term" value="F:DNA-binding transcription factor activity"/>
    <property type="evidence" value="ECO:0007669"/>
    <property type="project" value="TreeGrafter"/>
</dbReference>
<comment type="caution">
    <text evidence="7">The sequence shown here is derived from an EMBL/GenBank/DDBJ whole genome shotgun (WGS) entry which is preliminary data.</text>
</comment>
<keyword evidence="3" id="KW-0804">Transcription</keyword>
<gene>
    <name evidence="7" type="ORF">F8568_014665</name>
</gene>
<dbReference type="InterPro" id="IPR023772">
    <property type="entry name" value="DNA-bd_HTH_TetR-type_CS"/>
</dbReference>
<evidence type="ECO:0000259" key="6">
    <source>
        <dbReference type="PROSITE" id="PS50977"/>
    </source>
</evidence>
<evidence type="ECO:0000256" key="3">
    <source>
        <dbReference type="ARBA" id="ARBA00023163"/>
    </source>
</evidence>
<dbReference type="Pfam" id="PF00440">
    <property type="entry name" value="TetR_N"/>
    <property type="match status" value="1"/>
</dbReference>
<dbReference type="EMBL" id="WBMS02000010">
    <property type="protein sequence ID" value="MWA01595.1"/>
    <property type="molecule type" value="Genomic_DNA"/>
</dbReference>
<keyword evidence="1" id="KW-0805">Transcription regulation</keyword>
<dbReference type="Gene3D" id="1.10.357.10">
    <property type="entry name" value="Tetracycline Repressor, domain 2"/>
    <property type="match status" value="1"/>
</dbReference>
<reference evidence="7" key="1">
    <citation type="submission" date="2019-12" db="EMBL/GenBank/DDBJ databases">
        <title>Actinomadura physcomitrii sp. nov., a novel actinomycete isolated from moss [Physcomitrium sphaericum (Ludw) Fuernr].</title>
        <authorList>
            <person name="Zhuang X."/>
        </authorList>
    </citation>
    <scope>NUCLEOTIDE SEQUENCE [LARGE SCALE GENOMIC DNA]</scope>
    <source>
        <strain evidence="7">LD22</strain>
    </source>
</reference>
<dbReference type="PANTHER" id="PTHR30055:SF234">
    <property type="entry name" value="HTH-TYPE TRANSCRIPTIONAL REGULATOR BETI"/>
    <property type="match status" value="1"/>
</dbReference>
<evidence type="ECO:0000313" key="7">
    <source>
        <dbReference type="EMBL" id="MWA01595.1"/>
    </source>
</evidence>
<evidence type="ECO:0000256" key="2">
    <source>
        <dbReference type="ARBA" id="ARBA00023125"/>
    </source>
</evidence>
<keyword evidence="8" id="KW-1185">Reference proteome</keyword>
<dbReference type="Proteomes" id="UP000462055">
    <property type="component" value="Unassembled WGS sequence"/>
</dbReference>
<dbReference type="AlphaFoldDB" id="A0A6I4MB12"/>
<dbReference type="PROSITE" id="PS01081">
    <property type="entry name" value="HTH_TETR_1"/>
    <property type="match status" value="1"/>
</dbReference>
<name>A0A6I4MB12_9ACTN</name>
<keyword evidence="2 4" id="KW-0238">DNA-binding</keyword>
<evidence type="ECO:0000256" key="1">
    <source>
        <dbReference type="ARBA" id="ARBA00023015"/>
    </source>
</evidence>
<sequence>MAGRAPSWGGPGLGPQYSKTVLERRTQAERRDESRKRLILAAMRLLGERGYARTSLVEIGREAGLSRGLVSHYFGSKEACMRAVVEYIRTQTRQRTSDLGGHGEDAVDVILDVYFDQVRAGHVEAKAMYVVLIEGLTATPGLRPAVADTNALTRTFLAECVAEMVDPRIPDPATHPQVMAIATLIEGILRGVALQWMADPDNVDLDAAKNTAKMMVRSAVTAIETVADLPSK</sequence>
<organism evidence="7 8">
    <name type="scientific">Actinomadura physcomitrii</name>
    <dbReference type="NCBI Taxonomy" id="2650748"/>
    <lineage>
        <taxon>Bacteria</taxon>
        <taxon>Bacillati</taxon>
        <taxon>Actinomycetota</taxon>
        <taxon>Actinomycetes</taxon>
        <taxon>Streptosporangiales</taxon>
        <taxon>Thermomonosporaceae</taxon>
        <taxon>Actinomadura</taxon>
    </lineage>
</organism>
<feature type="region of interest" description="Disordered" evidence="5">
    <location>
        <begin position="1"/>
        <end position="29"/>
    </location>
</feature>
<dbReference type="InterPro" id="IPR001647">
    <property type="entry name" value="HTH_TetR"/>
</dbReference>
<accession>A0A6I4MB12</accession>
<evidence type="ECO:0000313" key="8">
    <source>
        <dbReference type="Proteomes" id="UP000462055"/>
    </source>
</evidence>
<dbReference type="SUPFAM" id="SSF48498">
    <property type="entry name" value="Tetracyclin repressor-like, C-terminal domain"/>
    <property type="match status" value="1"/>
</dbReference>
<dbReference type="InterPro" id="IPR050109">
    <property type="entry name" value="HTH-type_TetR-like_transc_reg"/>
</dbReference>
<dbReference type="GO" id="GO:0000976">
    <property type="term" value="F:transcription cis-regulatory region binding"/>
    <property type="evidence" value="ECO:0007669"/>
    <property type="project" value="TreeGrafter"/>
</dbReference>
<proteinExistence type="predicted"/>
<dbReference type="SUPFAM" id="SSF46689">
    <property type="entry name" value="Homeodomain-like"/>
    <property type="match status" value="1"/>
</dbReference>
<dbReference type="RefSeq" id="WP_151594096.1">
    <property type="nucleotide sequence ID" value="NZ_WBMS02000010.1"/>
</dbReference>
<dbReference type="InterPro" id="IPR036271">
    <property type="entry name" value="Tet_transcr_reg_TetR-rel_C_sf"/>
</dbReference>
<dbReference type="InterPro" id="IPR009057">
    <property type="entry name" value="Homeodomain-like_sf"/>
</dbReference>
<evidence type="ECO:0000256" key="5">
    <source>
        <dbReference type="SAM" id="MobiDB-lite"/>
    </source>
</evidence>
<feature type="DNA-binding region" description="H-T-H motif" evidence="4">
    <location>
        <begin position="55"/>
        <end position="74"/>
    </location>
</feature>
<dbReference type="PROSITE" id="PS50977">
    <property type="entry name" value="HTH_TETR_2"/>
    <property type="match status" value="1"/>
</dbReference>
<evidence type="ECO:0000256" key="4">
    <source>
        <dbReference type="PROSITE-ProRule" id="PRU00335"/>
    </source>
</evidence>
<dbReference type="PANTHER" id="PTHR30055">
    <property type="entry name" value="HTH-TYPE TRANSCRIPTIONAL REGULATOR RUTR"/>
    <property type="match status" value="1"/>
</dbReference>